<keyword evidence="2" id="KW-1185">Reference proteome</keyword>
<accession>A0ABQ5XHP3</accession>
<dbReference type="InterPro" id="IPR053756">
    <property type="entry name" value="Toxin_immunity_effector"/>
</dbReference>
<dbReference type="InterPro" id="IPR049070">
    <property type="entry name" value="T6SS_Tsi2-like"/>
</dbReference>
<reference evidence="2" key="1">
    <citation type="journal article" date="2019" name="Int. J. Syst. Evol. Microbiol.">
        <title>The Global Catalogue of Microorganisms (GCM) 10K type strain sequencing project: providing services to taxonomists for standard genome sequencing and annotation.</title>
        <authorList>
            <consortium name="The Broad Institute Genomics Platform"/>
            <consortium name="The Broad Institute Genome Sequencing Center for Infectious Disease"/>
            <person name="Wu L."/>
            <person name="Ma J."/>
        </authorList>
    </citation>
    <scope>NUCLEOTIDE SEQUENCE [LARGE SCALE GENOMIC DNA]</scope>
    <source>
        <strain evidence="2">NBRC 111980</strain>
    </source>
</reference>
<dbReference type="Pfam" id="PF21643">
    <property type="entry name" value="T6SS_Tsi2-like"/>
    <property type="match status" value="1"/>
</dbReference>
<dbReference type="Gene3D" id="1.10.287.2500">
    <property type="match status" value="1"/>
</dbReference>
<protein>
    <submittedName>
        <fullName evidence="1">Uncharacterized protein</fullName>
    </submittedName>
</protein>
<name>A0ABQ5XHP3_9GAMM</name>
<dbReference type="Proteomes" id="UP001156670">
    <property type="component" value="Unassembled WGS sequence"/>
</dbReference>
<gene>
    <name evidence="1" type="ORF">GCM10007901_01600</name>
</gene>
<evidence type="ECO:0000313" key="1">
    <source>
        <dbReference type="EMBL" id="GLQ91210.1"/>
    </source>
</evidence>
<dbReference type="EMBL" id="BSOB01000003">
    <property type="protein sequence ID" value="GLQ91210.1"/>
    <property type="molecule type" value="Genomic_DNA"/>
</dbReference>
<evidence type="ECO:0000313" key="2">
    <source>
        <dbReference type="Proteomes" id="UP001156670"/>
    </source>
</evidence>
<sequence>MKVMAMTISVHTLTMCVLAVDAKVKELQEQIEAAEDPEISHLEEELLSYSKAKMELKRLYIDEQKTSKNLLPYEELLE</sequence>
<comment type="caution">
    <text evidence="1">The sequence shown here is derived from an EMBL/GenBank/DDBJ whole genome shotgun (WGS) entry which is preliminary data.</text>
</comment>
<organism evidence="1 2">
    <name type="scientific">Dyella acidisoli</name>
    <dbReference type="NCBI Taxonomy" id="1867834"/>
    <lineage>
        <taxon>Bacteria</taxon>
        <taxon>Pseudomonadati</taxon>
        <taxon>Pseudomonadota</taxon>
        <taxon>Gammaproteobacteria</taxon>
        <taxon>Lysobacterales</taxon>
        <taxon>Rhodanobacteraceae</taxon>
        <taxon>Dyella</taxon>
    </lineage>
</organism>
<proteinExistence type="predicted"/>